<accession>A0A919Y6Q1</accession>
<sequence>MAHIAQRILKRHQILLQITLQGTLHFIADNRVNRIKGDEAQADERRQTADKKDEDDPVFECYIFQPPKDSVRKFHPFLIASPVNASSKSQVFSTEKVARTRRRRNEV</sequence>
<dbReference type="AlphaFoldDB" id="A0A919Y6Q1"/>
<evidence type="ECO:0000313" key="3">
    <source>
        <dbReference type="Proteomes" id="UP000678895"/>
    </source>
</evidence>
<keyword evidence="3" id="KW-1185">Reference proteome</keyword>
<protein>
    <submittedName>
        <fullName evidence="2">Uncharacterized protein</fullName>
    </submittedName>
</protein>
<reference evidence="2" key="1">
    <citation type="submission" date="2021-03" db="EMBL/GenBank/DDBJ databases">
        <title>Antimicrobial resistance genes in bacteria isolated from Japanese honey, and their potential for conferring macrolide and lincosamide resistance in the American foulbrood pathogen Paenibacillus larvae.</title>
        <authorList>
            <person name="Okamoto M."/>
            <person name="Kumagai M."/>
            <person name="Kanamori H."/>
            <person name="Takamatsu D."/>
        </authorList>
    </citation>
    <scope>NUCLEOTIDE SEQUENCE</scope>
    <source>
        <strain evidence="2">J41TS4</strain>
    </source>
</reference>
<comment type="caution">
    <text evidence="2">The sequence shown here is derived from an EMBL/GenBank/DDBJ whole genome shotgun (WGS) entry which is preliminary data.</text>
</comment>
<organism evidence="2 3">
    <name type="scientific">Paenibacillus apis</name>
    <dbReference type="NCBI Taxonomy" id="1792174"/>
    <lineage>
        <taxon>Bacteria</taxon>
        <taxon>Bacillati</taxon>
        <taxon>Bacillota</taxon>
        <taxon>Bacilli</taxon>
        <taxon>Bacillales</taxon>
        <taxon>Paenibacillaceae</taxon>
        <taxon>Paenibacillus</taxon>
    </lineage>
</organism>
<dbReference type="EMBL" id="BORS01000010">
    <property type="protein sequence ID" value="GIO43350.1"/>
    <property type="molecule type" value="Genomic_DNA"/>
</dbReference>
<dbReference type="Proteomes" id="UP000678895">
    <property type="component" value="Unassembled WGS sequence"/>
</dbReference>
<name>A0A919Y6Q1_9BACL</name>
<gene>
    <name evidence="2" type="ORF">J41TS4_31080</name>
</gene>
<evidence type="ECO:0000256" key="1">
    <source>
        <dbReference type="SAM" id="MobiDB-lite"/>
    </source>
</evidence>
<evidence type="ECO:0000313" key="2">
    <source>
        <dbReference type="EMBL" id="GIO43350.1"/>
    </source>
</evidence>
<proteinExistence type="predicted"/>
<feature type="region of interest" description="Disordered" evidence="1">
    <location>
        <begin position="35"/>
        <end position="54"/>
    </location>
</feature>